<dbReference type="GeneID" id="69516333"/>
<organism evidence="1 2">
    <name type="scientific">Deinococcus radiodurans (strain ATCC 13939 / DSM 20539 / JCM 16871 / CCUG 27074 / LMG 4051 / NBRC 15346 / NCIMB 9279 / VKM B-1422 / R1)</name>
    <dbReference type="NCBI Taxonomy" id="243230"/>
    <lineage>
        <taxon>Bacteria</taxon>
        <taxon>Thermotogati</taxon>
        <taxon>Deinococcota</taxon>
        <taxon>Deinococci</taxon>
        <taxon>Deinococcales</taxon>
        <taxon>Deinococcaceae</taxon>
        <taxon>Deinococcus</taxon>
    </lineage>
</organism>
<dbReference type="KEGG" id="dra:DR_0103"/>
<dbReference type="Proteomes" id="UP000002524">
    <property type="component" value="Chromosome 1"/>
</dbReference>
<dbReference type="EnsemblBacteria" id="AAF09699">
    <property type="protein sequence ID" value="AAF09699"/>
    <property type="gene ID" value="DR_0103"/>
</dbReference>
<sequence>MPDLLDLTPKFRTFFALAEHADPETRWQLWQQHYAFAAVPPTPGGQGIARRLLDEAWEKYSDLPTDLRPEVVRLQRQAREAEQALEALFQTPAPSYRLVTYVGGFEGNAFVAGTSLCMPVEMPADWAGWVLTHELTHLFHHELCGSDGGWQRSVAALIVQEGLATRTTAALHPTSPLRDHLGTVDWLRQCEDVRSGLWGDALSRLDASDDAALLRFLLPHPEFGPERTAYALGWWLVGDWLAQGRTLAELARVPEADLPALVAQRTQ</sequence>
<dbReference type="PaxDb" id="243230-DR_0103"/>
<gene>
    <name evidence="1" type="ordered locus">DR_0103</name>
</gene>
<dbReference type="PIR" id="D75559">
    <property type="entry name" value="D75559"/>
</dbReference>
<dbReference type="AlphaFoldDB" id="Q9RY48"/>
<evidence type="ECO:0000313" key="2">
    <source>
        <dbReference type="Proteomes" id="UP000002524"/>
    </source>
</evidence>
<dbReference type="EMBL" id="AE000513">
    <property type="protein sequence ID" value="AAF09699.1"/>
    <property type="molecule type" value="Genomic_DNA"/>
</dbReference>
<name>Q9RY48_DEIRA</name>
<protein>
    <recommendedName>
        <fullName evidence="3">DUF2268 domain-containing protein</fullName>
    </recommendedName>
</protein>
<dbReference type="HOGENOM" id="CLU_996224_0_0_0"/>
<dbReference type="OrthoDB" id="8479025at2"/>
<proteinExistence type="predicted"/>
<keyword evidence="2" id="KW-1185">Reference proteome</keyword>
<reference evidence="1 2" key="1">
    <citation type="journal article" date="1999" name="Science">
        <title>Genome sequence of the radioresistant bacterium Deinococcus radiodurans R1.</title>
        <authorList>
            <person name="White O."/>
            <person name="Eisen J.A."/>
            <person name="Heidelberg J.F."/>
            <person name="Hickey E.K."/>
            <person name="Peterson J.D."/>
            <person name="Dodson R.J."/>
            <person name="Haft D.H."/>
            <person name="Gwinn M.L."/>
            <person name="Nelson W.C."/>
            <person name="Richardson D.L."/>
            <person name="Moffat K.S."/>
            <person name="Qin H."/>
            <person name="Jiang L."/>
            <person name="Pamphile W."/>
            <person name="Crosby M."/>
            <person name="Shen M."/>
            <person name="Vamathevan J.J."/>
            <person name="Lam P."/>
            <person name="McDonald L."/>
            <person name="Utterback T."/>
            <person name="Zalewski C."/>
            <person name="Makarova K.S."/>
            <person name="Aravind L."/>
            <person name="Daly M.J."/>
            <person name="Minton K.W."/>
            <person name="Fleischmann R.D."/>
            <person name="Ketchum K.A."/>
            <person name="Nelson K.E."/>
            <person name="Salzberg S."/>
            <person name="Smith H.O."/>
            <person name="Venter J.C."/>
            <person name="Fraser C.M."/>
        </authorList>
    </citation>
    <scope>NUCLEOTIDE SEQUENCE [LARGE SCALE GENOMIC DNA]</scope>
    <source>
        <strain evidence="2">ATCC 13939 / DSM 20539 / JCM 16871 / LMG 4051 / NBRC 15346 / NCIMB 9279 / R1 / VKM B-1422</strain>
    </source>
</reference>
<dbReference type="InParanoid" id="Q9RY48"/>
<evidence type="ECO:0008006" key="3">
    <source>
        <dbReference type="Google" id="ProtNLM"/>
    </source>
</evidence>
<accession>Q9RY48</accession>
<dbReference type="RefSeq" id="WP_010886751.1">
    <property type="nucleotide sequence ID" value="NC_001263.1"/>
</dbReference>
<evidence type="ECO:0000313" key="1">
    <source>
        <dbReference type="EMBL" id="AAF09699.1"/>
    </source>
</evidence>
<dbReference type="eggNOG" id="COG5504">
    <property type="taxonomic scope" value="Bacteria"/>
</dbReference>
<dbReference type="PATRIC" id="fig|243230.17.peg.268"/>